<dbReference type="NCBIfam" id="TIGR04057">
    <property type="entry name" value="SusC_RagA_signa"/>
    <property type="match status" value="1"/>
</dbReference>
<evidence type="ECO:0000256" key="6">
    <source>
        <dbReference type="ARBA" id="ARBA00023237"/>
    </source>
</evidence>
<keyword evidence="2 7" id="KW-0813">Transport</keyword>
<dbReference type="SUPFAM" id="SSF56935">
    <property type="entry name" value="Porins"/>
    <property type="match status" value="1"/>
</dbReference>
<evidence type="ECO:0000256" key="3">
    <source>
        <dbReference type="ARBA" id="ARBA00022452"/>
    </source>
</evidence>
<comment type="subcellular location">
    <subcellularLocation>
        <location evidence="1 7">Cell outer membrane</location>
        <topology evidence="1 7">Multi-pass membrane protein</topology>
    </subcellularLocation>
</comment>
<dbReference type="InterPro" id="IPR012910">
    <property type="entry name" value="Plug_dom"/>
</dbReference>
<evidence type="ECO:0000256" key="4">
    <source>
        <dbReference type="ARBA" id="ARBA00022692"/>
    </source>
</evidence>
<evidence type="ECO:0000256" key="5">
    <source>
        <dbReference type="ARBA" id="ARBA00023136"/>
    </source>
</evidence>
<dbReference type="InterPro" id="IPR036942">
    <property type="entry name" value="Beta-barrel_TonB_sf"/>
</dbReference>
<dbReference type="OrthoDB" id="9768177at2"/>
<comment type="caution">
    <text evidence="9">The sequence shown here is derived from an EMBL/GenBank/DDBJ whole genome shotgun (WGS) entry which is preliminary data.</text>
</comment>
<evidence type="ECO:0000259" key="8">
    <source>
        <dbReference type="Pfam" id="PF07715"/>
    </source>
</evidence>
<keyword evidence="5 7" id="KW-0472">Membrane</keyword>
<dbReference type="Pfam" id="PF07715">
    <property type="entry name" value="Plug"/>
    <property type="match status" value="1"/>
</dbReference>
<proteinExistence type="inferred from homology"/>
<dbReference type="GO" id="GO:0009279">
    <property type="term" value="C:cell outer membrane"/>
    <property type="evidence" value="ECO:0007669"/>
    <property type="project" value="UniProtKB-SubCell"/>
</dbReference>
<dbReference type="Pfam" id="PF13715">
    <property type="entry name" value="CarbopepD_reg_2"/>
    <property type="match status" value="1"/>
</dbReference>
<keyword evidence="4 7" id="KW-0812">Transmembrane</keyword>
<dbReference type="InterPro" id="IPR023997">
    <property type="entry name" value="TonB-dep_OMP_SusC/RagA_CS"/>
</dbReference>
<protein>
    <submittedName>
        <fullName evidence="9">SusC/RagA family TonB-linked outer membrane protein</fullName>
    </submittedName>
</protein>
<evidence type="ECO:0000313" key="10">
    <source>
        <dbReference type="Proteomes" id="UP000252081"/>
    </source>
</evidence>
<organism evidence="9 10">
    <name type="scientific">Pedobacter miscanthi</name>
    <dbReference type="NCBI Taxonomy" id="2259170"/>
    <lineage>
        <taxon>Bacteria</taxon>
        <taxon>Pseudomonadati</taxon>
        <taxon>Bacteroidota</taxon>
        <taxon>Sphingobacteriia</taxon>
        <taxon>Sphingobacteriales</taxon>
        <taxon>Sphingobacteriaceae</taxon>
        <taxon>Pedobacter</taxon>
    </lineage>
</organism>
<keyword evidence="3 7" id="KW-1134">Transmembrane beta strand</keyword>
<evidence type="ECO:0000313" key="9">
    <source>
        <dbReference type="EMBL" id="RBQ12101.1"/>
    </source>
</evidence>
<comment type="similarity">
    <text evidence="7">Belongs to the TonB-dependent receptor family.</text>
</comment>
<dbReference type="NCBIfam" id="TIGR04056">
    <property type="entry name" value="OMP_RagA_SusC"/>
    <property type="match status" value="1"/>
</dbReference>
<dbReference type="Gene3D" id="2.40.170.20">
    <property type="entry name" value="TonB-dependent receptor, beta-barrel domain"/>
    <property type="match status" value="1"/>
</dbReference>
<evidence type="ECO:0000256" key="2">
    <source>
        <dbReference type="ARBA" id="ARBA00022448"/>
    </source>
</evidence>
<name>A0A366LE10_9SPHI</name>
<dbReference type="Proteomes" id="UP000252081">
    <property type="component" value="Unassembled WGS sequence"/>
</dbReference>
<dbReference type="AlphaFoldDB" id="A0A366LE10"/>
<reference evidence="9 10" key="1">
    <citation type="submission" date="2018-07" db="EMBL/GenBank/DDBJ databases">
        <title>A draft genome of a endophytic bacteria, a new species of Pedobacter.</title>
        <authorList>
            <person name="Zhang Z.D."/>
            <person name="Chen Z.J."/>
        </authorList>
    </citation>
    <scope>NUCLEOTIDE SEQUENCE [LARGE SCALE GENOMIC DNA]</scope>
    <source>
        <strain evidence="9 10">RS10</strain>
    </source>
</reference>
<dbReference type="InterPro" id="IPR039426">
    <property type="entry name" value="TonB-dep_rcpt-like"/>
</dbReference>
<feature type="domain" description="TonB-dependent receptor plug" evidence="8">
    <location>
        <begin position="103"/>
        <end position="217"/>
    </location>
</feature>
<gene>
    <name evidence="9" type="ORF">DRW42_01075</name>
</gene>
<dbReference type="InterPro" id="IPR008969">
    <property type="entry name" value="CarboxyPept-like_regulatory"/>
</dbReference>
<dbReference type="SUPFAM" id="SSF49464">
    <property type="entry name" value="Carboxypeptidase regulatory domain-like"/>
    <property type="match status" value="1"/>
</dbReference>
<dbReference type="Gene3D" id="2.170.130.10">
    <property type="entry name" value="TonB-dependent receptor, plug domain"/>
    <property type="match status" value="1"/>
</dbReference>
<dbReference type="Gene3D" id="2.60.40.1120">
    <property type="entry name" value="Carboxypeptidase-like, regulatory domain"/>
    <property type="match status" value="1"/>
</dbReference>
<dbReference type="InterPro" id="IPR023996">
    <property type="entry name" value="TonB-dep_OMP_SusC/RagA"/>
</dbReference>
<keyword evidence="6 7" id="KW-0998">Cell outer membrane</keyword>
<accession>A0A366LE10</accession>
<dbReference type="FunFam" id="2.170.130.10:FF:000008">
    <property type="entry name" value="SusC/RagA family TonB-linked outer membrane protein"/>
    <property type="match status" value="1"/>
</dbReference>
<evidence type="ECO:0000256" key="1">
    <source>
        <dbReference type="ARBA" id="ARBA00004571"/>
    </source>
</evidence>
<evidence type="ECO:0000256" key="7">
    <source>
        <dbReference type="PROSITE-ProRule" id="PRU01360"/>
    </source>
</evidence>
<dbReference type="EMBL" id="QNQU01000001">
    <property type="protein sequence ID" value="RBQ12101.1"/>
    <property type="molecule type" value="Genomic_DNA"/>
</dbReference>
<dbReference type="InterPro" id="IPR037066">
    <property type="entry name" value="Plug_dom_sf"/>
</dbReference>
<sequence length="989" mass="106951">MQLSVFAQTDVTINGTVKDTKGQPVPGVSVAVKGTTTVTLTANTGSFTIKVPSNASVLVFSFIGYTKQEINVGNKTTIDVVMAEEDKRLDEVVIVGYGSQKKIANTGSIASVKSEDLVKTPVVNIAQGLQSRVSGLQVTQNNAAPGGNISVRVRGTNSINGSSEPLYVIDGIQISNESGANTPSPLSTINPSDVESVEILKDASATAIYGARGANGVVLITTKRGKLGATSIQAESYVGVQKITKTIPVLNATQFAQLENEIYKTTIYANPENEGEGTNWQDEIYRSAKIQNYMVSAAGGSDKTRFSVSANYFNQDGIIINSNFKRYSLRATLDNIINDRFKFGATILSSYTINSGISTASQSLDGAATTTSVVGAALGAPPTLKPYRADGSIFPLSDQFNGRYREVTNPLGLTEVFNQQQTKRTLANMYAEAKIVDGLTYRATFNADLAGTLGDRYSPIYILGALERNATSGSAYKSNSNSTALLHESILTYIKSFGQHSLKFTGVYATQANFYNFNDINANGFPNDVTKNEAVQLAINRAVSSNRTREALESVMGRINYSFADKYFFDVTARYDGNSKFGQNKKWGFFPAVSGAWRIIKEDFMQNSTLFSDLKLRASYGITGNAAAIDPYKSLATLTSGSDYEFEHTYTVGISPSGIPNADLRWEKSTQANIGLDFSFLKGRLNFVVDAYNKKTKDILFIKALPFSSGYSSITGNFASMVNKGLEFAVNTKILDGELKWDLNANFSINRNKLLSLEGDVKEFVLSPYAVLSVGQPLGVFKTYVYNGIYQTGETILPGSDGRVGGPKVADLNGDGLITAADQKITGNANPDYIFGVSTNLSYKNFDFSLFVSGVQGNQIYNLSRYVFETPLGGRNTLAGVTNRWSPSNPTNDFANGLQGGRLPISDRFVEDGSFIRLKNISLGYTFKNIKALKNARLYISANNLVTITNYSGYDPEVNTFGGSNTLIGVDNLVYPLAKTYLIGLQIGL</sequence>
<keyword evidence="10" id="KW-1185">Reference proteome</keyword>
<dbReference type="PROSITE" id="PS52016">
    <property type="entry name" value="TONB_DEPENDENT_REC_3"/>
    <property type="match status" value="1"/>
</dbReference>